<reference evidence="8 9" key="1">
    <citation type="submission" date="2022-09" db="EMBL/GenBank/DDBJ databases">
        <authorList>
            <person name="Palmer J.M."/>
        </authorList>
    </citation>
    <scope>NUCLEOTIDE SEQUENCE [LARGE SCALE GENOMIC DNA]</scope>
    <source>
        <strain evidence="8 9">DSM 7382</strain>
    </source>
</reference>
<dbReference type="Pfam" id="PF01185">
    <property type="entry name" value="Hydrophobin"/>
    <property type="match status" value="1"/>
</dbReference>
<gene>
    <name evidence="8" type="ORF">QCA50_014896</name>
</gene>
<dbReference type="InterPro" id="IPR001338">
    <property type="entry name" value="Class_I_Hydrophobin"/>
</dbReference>
<organism evidence="8 9">
    <name type="scientific">Cerrena zonata</name>
    <dbReference type="NCBI Taxonomy" id="2478898"/>
    <lineage>
        <taxon>Eukaryota</taxon>
        <taxon>Fungi</taxon>
        <taxon>Dikarya</taxon>
        <taxon>Basidiomycota</taxon>
        <taxon>Agaricomycotina</taxon>
        <taxon>Agaricomycetes</taxon>
        <taxon>Polyporales</taxon>
        <taxon>Cerrenaceae</taxon>
        <taxon>Cerrena</taxon>
    </lineage>
</organism>
<dbReference type="CDD" id="cd23507">
    <property type="entry name" value="hydrophobin_I"/>
    <property type="match status" value="1"/>
</dbReference>
<feature type="chain" id="PRO_5043519324" description="Hydrophobin" evidence="7">
    <location>
        <begin position="16"/>
        <end position="109"/>
    </location>
</feature>
<protein>
    <recommendedName>
        <fullName evidence="6">Hydrophobin</fullName>
    </recommendedName>
</protein>
<comment type="similarity">
    <text evidence="2 6">Belongs to the fungal hydrophobin family.</text>
</comment>
<dbReference type="AlphaFoldDB" id="A0AAW0FSA6"/>
<proteinExistence type="inferred from homology"/>
<evidence type="ECO:0000256" key="4">
    <source>
        <dbReference type="ARBA" id="ARBA00022525"/>
    </source>
</evidence>
<feature type="signal peptide" evidence="7">
    <location>
        <begin position="1"/>
        <end position="15"/>
    </location>
</feature>
<keyword evidence="4 6" id="KW-0964">Secreted</keyword>
<evidence type="ECO:0000256" key="7">
    <source>
        <dbReference type="SAM" id="SignalP"/>
    </source>
</evidence>
<comment type="subcellular location">
    <subcellularLocation>
        <location evidence="1 6">Secreted</location>
        <location evidence="1 6">Cell wall</location>
    </subcellularLocation>
</comment>
<keyword evidence="6 7" id="KW-0732">Signal</keyword>
<accession>A0AAW0FSA6</accession>
<evidence type="ECO:0000256" key="3">
    <source>
        <dbReference type="ARBA" id="ARBA00022512"/>
    </source>
</evidence>
<evidence type="ECO:0000256" key="2">
    <source>
        <dbReference type="ARBA" id="ARBA00010446"/>
    </source>
</evidence>
<name>A0AAW0FSA6_9APHY</name>
<evidence type="ECO:0000256" key="1">
    <source>
        <dbReference type="ARBA" id="ARBA00004191"/>
    </source>
</evidence>
<evidence type="ECO:0000313" key="9">
    <source>
        <dbReference type="Proteomes" id="UP001385951"/>
    </source>
</evidence>
<dbReference type="SMART" id="SM00075">
    <property type="entry name" value="HYDRO"/>
    <property type="match status" value="1"/>
</dbReference>
<keyword evidence="3 6" id="KW-0134">Cell wall</keyword>
<keyword evidence="5 6" id="KW-1015">Disulfide bond</keyword>
<dbReference type="EMBL" id="JASBNA010000038">
    <property type="protein sequence ID" value="KAK7681934.1"/>
    <property type="molecule type" value="Genomic_DNA"/>
</dbReference>
<keyword evidence="9" id="KW-1185">Reference proteome</keyword>
<dbReference type="GO" id="GO:0009277">
    <property type="term" value="C:fungal-type cell wall"/>
    <property type="evidence" value="ECO:0007669"/>
    <property type="project" value="InterPro"/>
</dbReference>
<dbReference type="GO" id="GO:0005199">
    <property type="term" value="F:structural constituent of cell wall"/>
    <property type="evidence" value="ECO:0007669"/>
    <property type="project" value="InterPro"/>
</dbReference>
<sequence>MLSLTLLALPLLAVATPLTTRWGGEPASSCTTGPVQCCDTVTTANNAAAAKVLGLLEIVVQDLNVLVGLTCSPISVIGVGSNSCKANPVCCSDNSHGSAVSIGCVPVSL</sequence>
<evidence type="ECO:0000256" key="6">
    <source>
        <dbReference type="RuleBase" id="RU365009"/>
    </source>
</evidence>
<comment type="caution">
    <text evidence="8">The sequence shown here is derived from an EMBL/GenBank/DDBJ whole genome shotgun (WGS) entry which is preliminary data.</text>
</comment>
<dbReference type="Proteomes" id="UP001385951">
    <property type="component" value="Unassembled WGS sequence"/>
</dbReference>
<evidence type="ECO:0000313" key="8">
    <source>
        <dbReference type="EMBL" id="KAK7681934.1"/>
    </source>
</evidence>
<evidence type="ECO:0000256" key="5">
    <source>
        <dbReference type="ARBA" id="ARBA00023157"/>
    </source>
</evidence>